<evidence type="ECO:0008006" key="5">
    <source>
        <dbReference type="Google" id="ProtNLM"/>
    </source>
</evidence>
<sequence>MNSYIVCFLLLIFNISKAEELTLPVAGDIGTYELYLALVEEKGGDPFKINNYHSTYSTRASVSLLLLVQALKAGGLKFNIEFLPTPSSARSIRLVKSGSAVLYQADIWHADFDDSTYMTQAVVRSGVFEKGFYVKSESPYLNKELDQDQLKNLTVAVEKTWHMDIAQLEQAGFKHVSKVSKSGTMLDMLQRGRVDAVFWEFSERRDLAIFHKKYQFLPIPRFKLSFRQGRHFMVSKQHPLGQKVYLALEHGIAALWSSGIVRKALTQAGLYNPEVSNWQDLSEETPPPQTPNFPLFKEPGKISTR</sequence>
<feature type="chain" id="PRO_5046852991" description="Solute-binding protein family 3/N-terminal domain-containing protein" evidence="2">
    <location>
        <begin position="19"/>
        <end position="305"/>
    </location>
</feature>
<dbReference type="Proteomes" id="UP000651977">
    <property type="component" value="Unassembled WGS sequence"/>
</dbReference>
<comment type="caution">
    <text evidence="3">The sequence shown here is derived from an EMBL/GenBank/DDBJ whole genome shotgun (WGS) entry which is preliminary data.</text>
</comment>
<feature type="signal peptide" evidence="2">
    <location>
        <begin position="1"/>
        <end position="18"/>
    </location>
</feature>
<organism evidence="3 4">
    <name type="scientific">Agarivorans gilvus</name>
    <dbReference type="NCBI Taxonomy" id="680279"/>
    <lineage>
        <taxon>Bacteria</taxon>
        <taxon>Pseudomonadati</taxon>
        <taxon>Pseudomonadota</taxon>
        <taxon>Gammaproteobacteria</taxon>
        <taxon>Alteromonadales</taxon>
        <taxon>Alteromonadaceae</taxon>
        <taxon>Agarivorans</taxon>
    </lineage>
</organism>
<proteinExistence type="predicted"/>
<dbReference type="EMBL" id="BMDY01000015">
    <property type="protein sequence ID" value="GGB11061.1"/>
    <property type="molecule type" value="Genomic_DNA"/>
</dbReference>
<dbReference type="SUPFAM" id="SSF53850">
    <property type="entry name" value="Periplasmic binding protein-like II"/>
    <property type="match status" value="1"/>
</dbReference>
<name>A0ABQ1I4C6_9ALTE</name>
<reference evidence="4" key="1">
    <citation type="journal article" date="2019" name="Int. J. Syst. Evol. Microbiol.">
        <title>The Global Catalogue of Microorganisms (GCM) 10K type strain sequencing project: providing services to taxonomists for standard genome sequencing and annotation.</title>
        <authorList>
            <consortium name="The Broad Institute Genomics Platform"/>
            <consortium name="The Broad Institute Genome Sequencing Center for Infectious Disease"/>
            <person name="Wu L."/>
            <person name="Ma J."/>
        </authorList>
    </citation>
    <scope>NUCLEOTIDE SEQUENCE [LARGE SCALE GENOMIC DNA]</scope>
    <source>
        <strain evidence="4">CGMCC 1.10131</strain>
    </source>
</reference>
<dbReference type="RefSeq" id="WP_055733236.1">
    <property type="nucleotide sequence ID" value="NZ_BMDY01000015.1"/>
</dbReference>
<evidence type="ECO:0000256" key="2">
    <source>
        <dbReference type="SAM" id="SignalP"/>
    </source>
</evidence>
<feature type="region of interest" description="Disordered" evidence="1">
    <location>
        <begin position="278"/>
        <end position="305"/>
    </location>
</feature>
<keyword evidence="2" id="KW-0732">Signal</keyword>
<keyword evidence="4" id="KW-1185">Reference proteome</keyword>
<accession>A0ABQ1I4C6</accession>
<evidence type="ECO:0000313" key="3">
    <source>
        <dbReference type="EMBL" id="GGB11061.1"/>
    </source>
</evidence>
<protein>
    <recommendedName>
        <fullName evidence="5">Solute-binding protein family 3/N-terminal domain-containing protein</fullName>
    </recommendedName>
</protein>
<gene>
    <name evidence="3" type="ORF">GCM10007414_25640</name>
</gene>
<dbReference type="Gene3D" id="3.40.190.10">
    <property type="entry name" value="Periplasmic binding protein-like II"/>
    <property type="match status" value="2"/>
</dbReference>
<evidence type="ECO:0000313" key="4">
    <source>
        <dbReference type="Proteomes" id="UP000651977"/>
    </source>
</evidence>
<evidence type="ECO:0000256" key="1">
    <source>
        <dbReference type="SAM" id="MobiDB-lite"/>
    </source>
</evidence>